<dbReference type="AlphaFoldDB" id="A0A9X1FV97"/>
<dbReference type="Proteomes" id="UP001138661">
    <property type="component" value="Unassembled WGS sequence"/>
</dbReference>
<comment type="caution">
    <text evidence="3">The sequence shown here is derived from an EMBL/GenBank/DDBJ whole genome shotgun (WGS) entry which is preliminary data.</text>
</comment>
<reference evidence="3" key="1">
    <citation type="submission" date="2021-07" db="EMBL/GenBank/DDBJ databases">
        <title>Roseobacter insulae sp. nov., isolated from a tidal flat.</title>
        <authorList>
            <person name="Park S."/>
            <person name="Yoon J.-H."/>
        </authorList>
    </citation>
    <scope>NUCLEOTIDE SEQUENCE</scope>
    <source>
        <strain evidence="3">YSTF-M11</strain>
    </source>
</reference>
<proteinExistence type="predicted"/>
<feature type="domain" description="ABC-type transport auxiliary lipoprotein component" evidence="2">
    <location>
        <begin position="26"/>
        <end position="183"/>
    </location>
</feature>
<evidence type="ECO:0000313" key="4">
    <source>
        <dbReference type="Proteomes" id="UP001138661"/>
    </source>
</evidence>
<feature type="chain" id="PRO_5040812987" evidence="1">
    <location>
        <begin position="18"/>
        <end position="188"/>
    </location>
</feature>
<evidence type="ECO:0000313" key="3">
    <source>
        <dbReference type="EMBL" id="MBW4708366.1"/>
    </source>
</evidence>
<protein>
    <submittedName>
        <fullName evidence="3">PqiC family protein</fullName>
    </submittedName>
</protein>
<name>A0A9X1FV97_9RHOB</name>
<keyword evidence="1" id="KW-0732">Signal</keyword>
<dbReference type="Pfam" id="PF03886">
    <property type="entry name" value="ABC_trans_aux"/>
    <property type="match status" value="1"/>
</dbReference>
<keyword evidence="4" id="KW-1185">Reference proteome</keyword>
<dbReference type="EMBL" id="JAHXDN010000002">
    <property type="protein sequence ID" value="MBW4708366.1"/>
    <property type="molecule type" value="Genomic_DNA"/>
</dbReference>
<accession>A0A9X1FV97</accession>
<evidence type="ECO:0000256" key="1">
    <source>
        <dbReference type="SAM" id="SignalP"/>
    </source>
</evidence>
<dbReference type="RefSeq" id="WP_219501992.1">
    <property type="nucleotide sequence ID" value="NZ_JAHXDN010000002.1"/>
</dbReference>
<gene>
    <name evidence="3" type="ORF">KX928_11280</name>
</gene>
<feature type="signal peptide" evidence="1">
    <location>
        <begin position="1"/>
        <end position="17"/>
    </location>
</feature>
<sequence>MARITSAFCAVAFGLLAACAPAPDRYVIPAPDVADRQRIAFQSVEIREISLPAYAASDEISSQSADGRLTSDGGVLWADTPERAVALELARHLSRLSGARVASAPWPLEALPDARLELRFESLVARDDGQFRANGQYFVAVANGGRERSGLFDLSRTFDPAGGPQAIAAARGQIILDLAQYIAINGLR</sequence>
<organism evidence="3 4">
    <name type="scientific">Roseobacter insulae</name>
    <dbReference type="NCBI Taxonomy" id="2859783"/>
    <lineage>
        <taxon>Bacteria</taxon>
        <taxon>Pseudomonadati</taxon>
        <taxon>Pseudomonadota</taxon>
        <taxon>Alphaproteobacteria</taxon>
        <taxon>Rhodobacterales</taxon>
        <taxon>Roseobacteraceae</taxon>
        <taxon>Roseobacter</taxon>
    </lineage>
</organism>
<dbReference type="PROSITE" id="PS51257">
    <property type="entry name" value="PROKAR_LIPOPROTEIN"/>
    <property type="match status" value="1"/>
</dbReference>
<dbReference type="InterPro" id="IPR005586">
    <property type="entry name" value="ABC_trans_aux"/>
</dbReference>
<evidence type="ECO:0000259" key="2">
    <source>
        <dbReference type="Pfam" id="PF03886"/>
    </source>
</evidence>